<evidence type="ECO:0000313" key="1">
    <source>
        <dbReference type="EMBL" id="CAI2373479.1"/>
    </source>
</evidence>
<keyword evidence="2" id="KW-1185">Reference proteome</keyword>
<comment type="caution">
    <text evidence="1">The sequence shown here is derived from an EMBL/GenBank/DDBJ whole genome shotgun (WGS) entry which is preliminary data.</text>
</comment>
<accession>A0AAD1XIQ5</accession>
<organism evidence="1 2">
    <name type="scientific">Euplotes crassus</name>
    <dbReference type="NCBI Taxonomy" id="5936"/>
    <lineage>
        <taxon>Eukaryota</taxon>
        <taxon>Sar</taxon>
        <taxon>Alveolata</taxon>
        <taxon>Ciliophora</taxon>
        <taxon>Intramacronucleata</taxon>
        <taxon>Spirotrichea</taxon>
        <taxon>Hypotrichia</taxon>
        <taxon>Euplotida</taxon>
        <taxon>Euplotidae</taxon>
        <taxon>Moneuplotes</taxon>
    </lineage>
</organism>
<dbReference type="EMBL" id="CAMPGE010014830">
    <property type="protein sequence ID" value="CAI2373479.1"/>
    <property type="molecule type" value="Genomic_DNA"/>
</dbReference>
<proteinExistence type="predicted"/>
<reference evidence="1" key="1">
    <citation type="submission" date="2023-07" db="EMBL/GenBank/DDBJ databases">
        <authorList>
            <consortium name="AG Swart"/>
            <person name="Singh M."/>
            <person name="Singh A."/>
            <person name="Seah K."/>
            <person name="Emmerich C."/>
        </authorList>
    </citation>
    <scope>NUCLEOTIDE SEQUENCE</scope>
    <source>
        <strain evidence="1">DP1</strain>
    </source>
</reference>
<evidence type="ECO:0000313" key="2">
    <source>
        <dbReference type="Proteomes" id="UP001295684"/>
    </source>
</evidence>
<dbReference type="Proteomes" id="UP001295684">
    <property type="component" value="Unassembled WGS sequence"/>
</dbReference>
<dbReference type="AlphaFoldDB" id="A0AAD1XIQ5"/>
<name>A0AAD1XIQ5_EUPCR</name>
<sequence>MKLGIHNKDSMLPSSDDNLCIEEPNLKDKSLTKPDFLLAHDSSKEEQKELIVESKEGDIQKTYNHAGNTLTAADRVDFKLRNSLRFLRRYFLQLYKQANRRIVQKRYVNCSTRQIVDSVRATLEQSFQNMEVSEDLAKYTAGILSLKSSSSLKCSSQVSQEIRLFLEAVRKFRLKNFKRLMASANLQTLCRHLMASCQDDKIDVLRQALRMD</sequence>
<gene>
    <name evidence="1" type="ORF">ECRASSUSDP1_LOCUS14825</name>
</gene>
<protein>
    <submittedName>
        <fullName evidence="1">Uncharacterized protein</fullName>
    </submittedName>
</protein>